<dbReference type="PANTHER" id="PTHR46245:SF10">
    <property type="entry name" value="B3 DOMAIN-CONTAINING TRANSCRIPTION FACTOR VAL3"/>
    <property type="match status" value="1"/>
</dbReference>
<keyword evidence="13" id="KW-1185">Reference proteome</keyword>
<dbReference type="GO" id="GO:0005634">
    <property type="term" value="C:nucleus"/>
    <property type="evidence" value="ECO:0007669"/>
    <property type="project" value="UniProtKB-SubCell"/>
</dbReference>
<dbReference type="Proteomes" id="UP000834106">
    <property type="component" value="Chromosome 23"/>
</dbReference>
<feature type="domain" description="TF-B3" evidence="10">
    <location>
        <begin position="139"/>
        <end position="240"/>
    </location>
</feature>
<dbReference type="InterPro" id="IPR015300">
    <property type="entry name" value="DNA-bd_pseudobarrel_sf"/>
</dbReference>
<dbReference type="SMART" id="SM01019">
    <property type="entry name" value="B3"/>
    <property type="match status" value="1"/>
</dbReference>
<feature type="region of interest" description="Disordered" evidence="9">
    <location>
        <begin position="234"/>
        <end position="264"/>
    </location>
</feature>
<dbReference type="SUPFAM" id="SSF101936">
    <property type="entry name" value="DNA-binding pseudobarrel domain"/>
    <property type="match status" value="1"/>
</dbReference>
<evidence type="ECO:0008006" key="14">
    <source>
        <dbReference type="Google" id="ProtNLM"/>
    </source>
</evidence>
<gene>
    <name evidence="12" type="ORF">FPE_LOCUS35344</name>
</gene>
<keyword evidence="5" id="KW-0805">Transcription regulation</keyword>
<evidence type="ECO:0000259" key="10">
    <source>
        <dbReference type="PROSITE" id="PS50863"/>
    </source>
</evidence>
<evidence type="ECO:0000256" key="1">
    <source>
        <dbReference type="ARBA" id="ARBA00004123"/>
    </source>
</evidence>
<evidence type="ECO:0000259" key="11">
    <source>
        <dbReference type="PROSITE" id="PS51050"/>
    </source>
</evidence>
<evidence type="ECO:0000256" key="7">
    <source>
        <dbReference type="ARBA" id="ARBA00023163"/>
    </source>
</evidence>
<feature type="domain" description="CW-type" evidence="11">
    <location>
        <begin position="366"/>
        <end position="416"/>
    </location>
</feature>
<keyword evidence="8" id="KW-0539">Nucleus</keyword>
<dbReference type="InterPro" id="IPR011124">
    <property type="entry name" value="Znf_CW"/>
</dbReference>
<proteinExistence type="predicted"/>
<dbReference type="PROSITE" id="PS51050">
    <property type="entry name" value="ZF_CW"/>
    <property type="match status" value="1"/>
</dbReference>
<dbReference type="Gene3D" id="2.40.330.10">
    <property type="entry name" value="DNA-binding pseudobarrel domain"/>
    <property type="match status" value="1"/>
</dbReference>
<evidence type="ECO:0000256" key="2">
    <source>
        <dbReference type="ARBA" id="ARBA00022723"/>
    </source>
</evidence>
<evidence type="ECO:0000256" key="9">
    <source>
        <dbReference type="SAM" id="MobiDB-lite"/>
    </source>
</evidence>
<evidence type="ECO:0000256" key="6">
    <source>
        <dbReference type="ARBA" id="ARBA00023125"/>
    </source>
</evidence>
<keyword evidence="7" id="KW-0804">Transcription</keyword>
<dbReference type="GO" id="GO:0006355">
    <property type="term" value="P:regulation of DNA-templated transcription"/>
    <property type="evidence" value="ECO:0007669"/>
    <property type="project" value="UniProtKB-ARBA"/>
</dbReference>
<protein>
    <recommendedName>
        <fullName evidence="14">B3 domain-containing protein Os07g0563300-like</fullName>
    </recommendedName>
</protein>
<accession>A0AAD2EEQ6</accession>
<dbReference type="EMBL" id="OU503058">
    <property type="protein sequence ID" value="CAI9787914.1"/>
    <property type="molecule type" value="Genomic_DNA"/>
</dbReference>
<dbReference type="Gene3D" id="3.30.40.100">
    <property type="match status" value="1"/>
</dbReference>
<feature type="region of interest" description="Disordered" evidence="9">
    <location>
        <begin position="19"/>
        <end position="45"/>
    </location>
</feature>
<reference evidence="12" key="1">
    <citation type="submission" date="2023-05" db="EMBL/GenBank/DDBJ databases">
        <authorList>
            <person name="Huff M."/>
        </authorList>
    </citation>
    <scope>NUCLEOTIDE SEQUENCE</scope>
</reference>
<dbReference type="PROSITE" id="PS50863">
    <property type="entry name" value="B3"/>
    <property type="match status" value="1"/>
</dbReference>
<keyword evidence="3" id="KW-0863">Zinc-finger</keyword>
<dbReference type="InterPro" id="IPR003340">
    <property type="entry name" value="B3_DNA-bd"/>
</dbReference>
<dbReference type="FunFam" id="2.40.330.10:FF:000006">
    <property type="entry name" value="B3 domain-containing transcription repressor VAL1"/>
    <property type="match status" value="1"/>
</dbReference>
<sequence length="660" mass="72712">MNTIFVSESDACPFLAELSKEEQPNPSVNVSHLPSFPKNDSPTSELSLIAAPPFRNETNDSDQVSATLLQPPSLSTLAGEQVKIHNGIDSSGEARVRNGKSRGDGRGRNQLLPRYWPRITDKELQQISSDSNSIITPLFEKMLSASDAGRVGRLVLPKKCAEAYFPPISQPEGLPLKVHDLKGKEWLFQFRFWPNNNSRMYVLEGITPCIQSMQLQAGDVVTFSRLEPEGKLVMGGRKASTVPSDQGNEATATGDRTPGDDSDKNKFGEVAINGHIKGCTKKEILENKSVVRSKRKNSVFSLRSKHLRIDSEEMMELKLTCNQAQGLMRSLPENIPSVFVVEGCEIEEFEDAPIIGRPTIPEIDRFGEKIQWVECEDCFKWRKVPANALLPSRWTCSGNVWGLERSLCSTAQQLTTEQLEDILSTTTEVSKEKKITEQNSDLVVAQEGLDALANLAIQGDGVDLPASSQTRTKHAGCKLDCTCTVCIQPSDGNDPKHKQTCDFADSESLKHHFRTLMERCEKKQLAKEAESACQKLHVDTDTYLSSDTGKNCLNQEEASQGGCLDDPNERKSSVSPLKGQIDLNIQPEREDLSPCSDSGAMKRLLEDATQNNFMPHRSSSSGISRDLLGKQMQPDGIGGASLSNCIIVVDGCYQKTNADH</sequence>
<comment type="subcellular location">
    <subcellularLocation>
        <location evidence="1">Nucleus</location>
    </subcellularLocation>
</comment>
<feature type="region of interest" description="Disordered" evidence="9">
    <location>
        <begin position="558"/>
        <end position="598"/>
    </location>
</feature>
<evidence type="ECO:0000256" key="3">
    <source>
        <dbReference type="ARBA" id="ARBA00022771"/>
    </source>
</evidence>
<feature type="compositionally biased region" description="Polar residues" evidence="9">
    <location>
        <begin position="241"/>
        <end position="251"/>
    </location>
</feature>
<feature type="compositionally biased region" description="Basic and acidic residues" evidence="9">
    <location>
        <begin position="92"/>
        <end position="107"/>
    </location>
</feature>
<keyword evidence="4" id="KW-0862">Zinc</keyword>
<evidence type="ECO:0000256" key="4">
    <source>
        <dbReference type="ARBA" id="ARBA00022833"/>
    </source>
</evidence>
<organism evidence="12 13">
    <name type="scientific">Fraxinus pennsylvanica</name>
    <dbReference type="NCBI Taxonomy" id="56036"/>
    <lineage>
        <taxon>Eukaryota</taxon>
        <taxon>Viridiplantae</taxon>
        <taxon>Streptophyta</taxon>
        <taxon>Embryophyta</taxon>
        <taxon>Tracheophyta</taxon>
        <taxon>Spermatophyta</taxon>
        <taxon>Magnoliopsida</taxon>
        <taxon>eudicotyledons</taxon>
        <taxon>Gunneridae</taxon>
        <taxon>Pentapetalae</taxon>
        <taxon>asterids</taxon>
        <taxon>lamiids</taxon>
        <taxon>Lamiales</taxon>
        <taxon>Oleaceae</taxon>
        <taxon>Oleeae</taxon>
        <taxon>Fraxinus</taxon>
    </lineage>
</organism>
<dbReference type="GO" id="GO:0008270">
    <property type="term" value="F:zinc ion binding"/>
    <property type="evidence" value="ECO:0007669"/>
    <property type="project" value="UniProtKB-KW"/>
</dbReference>
<name>A0AAD2EEQ6_9LAMI</name>
<dbReference type="GO" id="GO:0003677">
    <property type="term" value="F:DNA binding"/>
    <property type="evidence" value="ECO:0007669"/>
    <property type="project" value="UniProtKB-KW"/>
</dbReference>
<feature type="region of interest" description="Disordered" evidence="9">
    <location>
        <begin position="87"/>
        <end position="111"/>
    </location>
</feature>
<dbReference type="PANTHER" id="PTHR46245">
    <property type="entry name" value="B3 DOMAIN-CONTAINING PROTEIN OS07G0563300"/>
    <property type="match status" value="1"/>
</dbReference>
<dbReference type="Pfam" id="PF07496">
    <property type="entry name" value="zf-CW"/>
    <property type="match status" value="1"/>
</dbReference>
<dbReference type="Pfam" id="PF02362">
    <property type="entry name" value="B3"/>
    <property type="match status" value="1"/>
</dbReference>
<evidence type="ECO:0000313" key="13">
    <source>
        <dbReference type="Proteomes" id="UP000834106"/>
    </source>
</evidence>
<dbReference type="AlphaFoldDB" id="A0AAD2EEQ6"/>
<keyword evidence="2" id="KW-0479">Metal-binding</keyword>
<evidence type="ECO:0000256" key="5">
    <source>
        <dbReference type="ARBA" id="ARBA00023015"/>
    </source>
</evidence>
<dbReference type="CDD" id="cd10017">
    <property type="entry name" value="B3_DNA"/>
    <property type="match status" value="1"/>
</dbReference>
<feature type="compositionally biased region" description="Polar residues" evidence="9">
    <location>
        <begin position="24"/>
        <end position="45"/>
    </location>
</feature>
<keyword evidence="6" id="KW-0238">DNA-binding</keyword>
<evidence type="ECO:0000313" key="12">
    <source>
        <dbReference type="EMBL" id="CAI9787914.1"/>
    </source>
</evidence>
<evidence type="ECO:0000256" key="8">
    <source>
        <dbReference type="ARBA" id="ARBA00023242"/>
    </source>
</evidence>